<name>A0A922I3Q6_DERFA</name>
<protein>
    <submittedName>
        <fullName evidence="2">Uncharacterized protein</fullName>
    </submittedName>
</protein>
<dbReference type="AlphaFoldDB" id="A0A922I3Q6"/>
<evidence type="ECO:0000313" key="3">
    <source>
        <dbReference type="Proteomes" id="UP000790347"/>
    </source>
</evidence>
<organism evidence="2 3">
    <name type="scientific">Dermatophagoides farinae</name>
    <name type="common">American house dust mite</name>
    <dbReference type="NCBI Taxonomy" id="6954"/>
    <lineage>
        <taxon>Eukaryota</taxon>
        <taxon>Metazoa</taxon>
        <taxon>Ecdysozoa</taxon>
        <taxon>Arthropoda</taxon>
        <taxon>Chelicerata</taxon>
        <taxon>Arachnida</taxon>
        <taxon>Acari</taxon>
        <taxon>Acariformes</taxon>
        <taxon>Sarcoptiformes</taxon>
        <taxon>Astigmata</taxon>
        <taxon>Psoroptidia</taxon>
        <taxon>Analgoidea</taxon>
        <taxon>Pyroglyphidae</taxon>
        <taxon>Dermatophagoidinae</taxon>
        <taxon>Dermatophagoides</taxon>
    </lineage>
</organism>
<gene>
    <name evidence="2" type="ORF">DERF_008675</name>
</gene>
<feature type="region of interest" description="Disordered" evidence="1">
    <location>
        <begin position="38"/>
        <end position="66"/>
    </location>
</feature>
<sequence length="66" mass="7743">MMVRYGSMPRSKKPEPNSELVFSDISITIEFKENSNTRIDNNNDKFEQQKNVPQTQTNDTVRCSRF</sequence>
<reference evidence="2" key="1">
    <citation type="submission" date="2013-05" db="EMBL/GenBank/DDBJ databases">
        <authorList>
            <person name="Yim A.K.Y."/>
            <person name="Chan T.F."/>
            <person name="Ji K.M."/>
            <person name="Liu X.Y."/>
            <person name="Zhou J.W."/>
            <person name="Li R.Q."/>
            <person name="Yang K.Y."/>
            <person name="Li J."/>
            <person name="Li M."/>
            <person name="Law P.T.W."/>
            <person name="Wu Y.L."/>
            <person name="Cai Z.L."/>
            <person name="Qin H."/>
            <person name="Bao Y."/>
            <person name="Leung R.K.K."/>
            <person name="Ng P.K.S."/>
            <person name="Zou J."/>
            <person name="Zhong X.J."/>
            <person name="Ran P.X."/>
            <person name="Zhong N.S."/>
            <person name="Liu Z.G."/>
            <person name="Tsui S.K.W."/>
        </authorList>
    </citation>
    <scope>NUCLEOTIDE SEQUENCE</scope>
    <source>
        <strain evidence="2">Derf</strain>
        <tissue evidence="2">Whole organism</tissue>
    </source>
</reference>
<proteinExistence type="predicted"/>
<accession>A0A922I3Q6</accession>
<dbReference type="Proteomes" id="UP000790347">
    <property type="component" value="Unassembled WGS sequence"/>
</dbReference>
<reference evidence="2" key="2">
    <citation type="journal article" date="2022" name="Res Sq">
        <title>Comparative Genomics Reveals Insights into the Divergent Evolution of Astigmatic Mites and Household Pest Adaptations.</title>
        <authorList>
            <person name="Xiong Q."/>
            <person name="Wan A.T.-Y."/>
            <person name="Liu X.-Y."/>
            <person name="Fung C.S.-H."/>
            <person name="Xiao X."/>
            <person name="Malainual N."/>
            <person name="Hou J."/>
            <person name="Wang L."/>
            <person name="Wang M."/>
            <person name="Yang K."/>
            <person name="Cui Y."/>
            <person name="Leung E."/>
            <person name="Nong W."/>
            <person name="Shin S.-K."/>
            <person name="Au S."/>
            <person name="Jeong K.Y."/>
            <person name="Chew F.T."/>
            <person name="Hui J."/>
            <person name="Leung T.F."/>
            <person name="Tungtrongchitr A."/>
            <person name="Zhong N."/>
            <person name="Liu Z."/>
            <person name="Tsui S."/>
        </authorList>
    </citation>
    <scope>NUCLEOTIDE SEQUENCE</scope>
    <source>
        <strain evidence="2">Derf</strain>
        <tissue evidence="2">Whole organism</tissue>
    </source>
</reference>
<feature type="compositionally biased region" description="Basic and acidic residues" evidence="1">
    <location>
        <begin position="38"/>
        <end position="48"/>
    </location>
</feature>
<comment type="caution">
    <text evidence="2">The sequence shown here is derived from an EMBL/GenBank/DDBJ whole genome shotgun (WGS) entry which is preliminary data.</text>
</comment>
<evidence type="ECO:0000313" key="2">
    <source>
        <dbReference type="EMBL" id="KAH9518072.1"/>
    </source>
</evidence>
<dbReference type="EMBL" id="ASGP02000003">
    <property type="protein sequence ID" value="KAH9518072.1"/>
    <property type="molecule type" value="Genomic_DNA"/>
</dbReference>
<keyword evidence="3" id="KW-1185">Reference proteome</keyword>
<evidence type="ECO:0000256" key="1">
    <source>
        <dbReference type="SAM" id="MobiDB-lite"/>
    </source>
</evidence>
<feature type="compositionally biased region" description="Polar residues" evidence="1">
    <location>
        <begin position="49"/>
        <end position="66"/>
    </location>
</feature>